<dbReference type="InterPro" id="IPR026045">
    <property type="entry name" value="Ferric-bd"/>
</dbReference>
<evidence type="ECO:0000313" key="6">
    <source>
        <dbReference type="Proteomes" id="UP000199064"/>
    </source>
</evidence>
<keyword evidence="6" id="KW-1185">Reference proteome</keyword>
<dbReference type="Pfam" id="PF13343">
    <property type="entry name" value="SBP_bac_6"/>
    <property type="match status" value="1"/>
</dbReference>
<reference evidence="6" key="1">
    <citation type="submission" date="2016-10" db="EMBL/GenBank/DDBJ databases">
        <authorList>
            <person name="Varghese N."/>
            <person name="Submissions S."/>
        </authorList>
    </citation>
    <scope>NUCLEOTIDE SEQUENCE [LARGE SCALE GENOMIC DNA]</scope>
    <source>
        <strain evidence="6">ES.061</strain>
    </source>
</reference>
<dbReference type="AlphaFoldDB" id="A0A1H4M6E6"/>
<organism evidence="5 6">
    <name type="scientific">Nitratireductor aquibiodomus</name>
    <dbReference type="NCBI Taxonomy" id="204799"/>
    <lineage>
        <taxon>Bacteria</taxon>
        <taxon>Pseudomonadati</taxon>
        <taxon>Pseudomonadota</taxon>
        <taxon>Alphaproteobacteria</taxon>
        <taxon>Hyphomicrobiales</taxon>
        <taxon>Phyllobacteriaceae</taxon>
        <taxon>Nitratireductor</taxon>
    </lineage>
</organism>
<dbReference type="GO" id="GO:0046872">
    <property type="term" value="F:metal ion binding"/>
    <property type="evidence" value="ECO:0007669"/>
    <property type="project" value="UniProtKB-KW"/>
</dbReference>
<accession>A0A1H4M6E6</accession>
<keyword evidence="3" id="KW-0479">Metal-binding</keyword>
<dbReference type="GO" id="GO:0030288">
    <property type="term" value="C:outer membrane-bounded periplasmic space"/>
    <property type="evidence" value="ECO:0007669"/>
    <property type="project" value="TreeGrafter"/>
</dbReference>
<sequence>MLTNKLIAARAGLAALVAAGTLATTLPAAQAEGTVNIYSYRQPFLIQPLLDAFTEKTGIETEVLFLDKGLEDRIAAEGSNSPADVILTVDIGRLMNAKEKGITQTVEDETVNSEIPSEFRDPEGHWFGVTTRGRVVYASKDRVEQDTITYEELADPKWKGKICMRSGQHNYNIALFASMIAHLGEEKAEEWMKGLKANLARKPSGNDRAQAQAIYAGECDLGIGNTYYVGLMINNEKEPEQKDWAASMKVLFPNSEDRGTHVNISGMAMAKHAPNRDNALELMRFLGSAEAQSIYAETNYEYPVLPGATVSETVQSFGKIKPDSLPLAEIAKNRKAASEMVDRVGLDDGPAS</sequence>
<dbReference type="RefSeq" id="WP_007008991.1">
    <property type="nucleotide sequence ID" value="NZ_FNSL01000001.1"/>
</dbReference>
<name>A0A1H4M6E6_9HYPH</name>
<dbReference type="PANTHER" id="PTHR30006:SF15">
    <property type="entry name" value="IRON-UTILIZATION PERIPLASMIC PROTEIN"/>
    <property type="match status" value="1"/>
</dbReference>
<keyword evidence="3" id="KW-0408">Iron</keyword>
<dbReference type="SUPFAM" id="SSF53850">
    <property type="entry name" value="Periplasmic binding protein-like II"/>
    <property type="match status" value="1"/>
</dbReference>
<dbReference type="PANTHER" id="PTHR30006">
    <property type="entry name" value="THIAMINE-BINDING PERIPLASMIC PROTEIN-RELATED"/>
    <property type="match status" value="1"/>
</dbReference>
<feature type="binding site" evidence="3">
    <location>
        <position position="228"/>
    </location>
    <ligand>
        <name>Fe cation</name>
        <dbReference type="ChEBI" id="CHEBI:24875"/>
    </ligand>
</feature>
<proteinExistence type="inferred from homology"/>
<feature type="chain" id="PRO_5011610438" evidence="4">
    <location>
        <begin position="32"/>
        <end position="352"/>
    </location>
</feature>
<dbReference type="Gene3D" id="3.40.190.10">
    <property type="entry name" value="Periplasmic binding protein-like II"/>
    <property type="match status" value="2"/>
</dbReference>
<evidence type="ECO:0000256" key="1">
    <source>
        <dbReference type="ARBA" id="ARBA00008520"/>
    </source>
</evidence>
<protein>
    <submittedName>
        <fullName evidence="5">Iron(III) transport system substrate-binding protein</fullName>
    </submittedName>
</protein>
<feature type="signal peptide" evidence="4">
    <location>
        <begin position="1"/>
        <end position="31"/>
    </location>
</feature>
<evidence type="ECO:0000313" key="5">
    <source>
        <dbReference type="EMBL" id="SEB78328.1"/>
    </source>
</evidence>
<dbReference type="EMBL" id="FNSL01000001">
    <property type="protein sequence ID" value="SEB78328.1"/>
    <property type="molecule type" value="Genomic_DNA"/>
</dbReference>
<evidence type="ECO:0000256" key="3">
    <source>
        <dbReference type="PIRSR" id="PIRSR002825-1"/>
    </source>
</evidence>
<evidence type="ECO:0000256" key="2">
    <source>
        <dbReference type="ARBA" id="ARBA00022729"/>
    </source>
</evidence>
<dbReference type="PIRSF" id="PIRSF002825">
    <property type="entry name" value="CfbpA"/>
    <property type="match status" value="1"/>
</dbReference>
<dbReference type="Proteomes" id="UP000199064">
    <property type="component" value="Unassembled WGS sequence"/>
</dbReference>
<evidence type="ECO:0000256" key="4">
    <source>
        <dbReference type="SAM" id="SignalP"/>
    </source>
</evidence>
<feature type="binding site" evidence="3">
    <location>
        <position position="227"/>
    </location>
    <ligand>
        <name>Fe cation</name>
        <dbReference type="ChEBI" id="CHEBI:24875"/>
    </ligand>
</feature>
<comment type="similarity">
    <text evidence="1">Belongs to the bacterial solute-binding protein 1 family.</text>
</comment>
<dbReference type="CDD" id="cd13542">
    <property type="entry name" value="PBP2_FutA1_ilke"/>
    <property type="match status" value="1"/>
</dbReference>
<keyword evidence="2 4" id="KW-0732">Signal</keyword>
<gene>
    <name evidence="5" type="ORF">SAMN05216452_3158</name>
</gene>